<keyword evidence="7" id="KW-1185">Reference proteome</keyword>
<reference evidence="6" key="1">
    <citation type="submission" date="2021-04" db="EMBL/GenBank/DDBJ databases">
        <title>Pseudonocardia sp. nov., isolated from sandy soil of mangrove forest.</title>
        <authorList>
            <person name="Zan Z."/>
            <person name="Huang R."/>
            <person name="Liu W."/>
        </authorList>
    </citation>
    <scope>NUCLEOTIDE SEQUENCE</scope>
    <source>
        <strain evidence="6">S2-4</strain>
    </source>
</reference>
<dbReference type="PANTHER" id="PTHR12599">
    <property type="entry name" value="PTERIN-4-ALPHA-CARBINOLAMINE DEHYDRATASE"/>
    <property type="match status" value="1"/>
</dbReference>
<evidence type="ECO:0000256" key="5">
    <source>
        <dbReference type="ARBA" id="ARBA00023239"/>
    </source>
</evidence>
<sequence length="98" mass="10634">MADLLDDAAVSAALHDLPDWERDGDALVRRAELPSFPKAIEVVGRVGAFAEQRDHHPDIDIRWRTLTFRCSTHSAGGLTQLDVVLAKAIEDEISSAGG</sequence>
<gene>
    <name evidence="6" type="ORF">KDL28_21205</name>
</gene>
<dbReference type="EC" id="4.2.1.96" evidence="3"/>
<organism evidence="6 7">
    <name type="scientific">Pseudonocardia humida</name>
    <dbReference type="NCBI Taxonomy" id="2800819"/>
    <lineage>
        <taxon>Bacteria</taxon>
        <taxon>Bacillati</taxon>
        <taxon>Actinomycetota</taxon>
        <taxon>Actinomycetes</taxon>
        <taxon>Pseudonocardiales</taxon>
        <taxon>Pseudonocardiaceae</taxon>
        <taxon>Pseudonocardia</taxon>
    </lineage>
</organism>
<dbReference type="RefSeq" id="WP_252441223.1">
    <property type="nucleotide sequence ID" value="NZ_JAGSOV010000044.1"/>
</dbReference>
<evidence type="ECO:0000256" key="1">
    <source>
        <dbReference type="ARBA" id="ARBA00001554"/>
    </source>
</evidence>
<keyword evidence="6" id="KW-0645">Protease</keyword>
<keyword evidence="6" id="KW-0378">Hydrolase</keyword>
<dbReference type="GO" id="GO:0008233">
    <property type="term" value="F:peptidase activity"/>
    <property type="evidence" value="ECO:0007669"/>
    <property type="project" value="UniProtKB-KW"/>
</dbReference>
<evidence type="ECO:0000313" key="7">
    <source>
        <dbReference type="Proteomes" id="UP001165283"/>
    </source>
</evidence>
<accession>A0ABT1A3K3</accession>
<evidence type="ECO:0000256" key="3">
    <source>
        <dbReference type="ARBA" id="ARBA00013252"/>
    </source>
</evidence>
<evidence type="ECO:0000256" key="2">
    <source>
        <dbReference type="ARBA" id="ARBA00006472"/>
    </source>
</evidence>
<dbReference type="SUPFAM" id="SSF55248">
    <property type="entry name" value="PCD-like"/>
    <property type="match status" value="1"/>
</dbReference>
<dbReference type="PANTHER" id="PTHR12599:SF0">
    <property type="entry name" value="PTERIN-4-ALPHA-CARBINOLAMINE DEHYDRATASE"/>
    <property type="match status" value="1"/>
</dbReference>
<evidence type="ECO:0000313" key="6">
    <source>
        <dbReference type="EMBL" id="MCO1657581.1"/>
    </source>
</evidence>
<dbReference type="InterPro" id="IPR001533">
    <property type="entry name" value="Pterin_deHydtase"/>
</dbReference>
<dbReference type="EMBL" id="JAGSOV010000044">
    <property type="protein sequence ID" value="MCO1657581.1"/>
    <property type="molecule type" value="Genomic_DNA"/>
</dbReference>
<dbReference type="Gene3D" id="3.30.1360.20">
    <property type="entry name" value="Transcriptional coactivator/pterin dehydratase"/>
    <property type="match status" value="1"/>
</dbReference>
<keyword evidence="5 6" id="KW-0456">Lyase</keyword>
<dbReference type="CDD" id="cd00488">
    <property type="entry name" value="PCD_DCoH"/>
    <property type="match status" value="1"/>
</dbReference>
<proteinExistence type="inferred from homology"/>
<dbReference type="Pfam" id="PF01329">
    <property type="entry name" value="Pterin_4a"/>
    <property type="match status" value="1"/>
</dbReference>
<comment type="caution">
    <text evidence="6">The sequence shown here is derived from an EMBL/GenBank/DDBJ whole genome shotgun (WGS) entry which is preliminary data.</text>
</comment>
<dbReference type="GO" id="GO:0008124">
    <property type="term" value="F:4-alpha-hydroxytetrahydrobiopterin dehydratase activity"/>
    <property type="evidence" value="ECO:0007669"/>
    <property type="project" value="UniProtKB-EC"/>
</dbReference>
<dbReference type="InterPro" id="IPR036428">
    <property type="entry name" value="PCD_sf"/>
</dbReference>
<dbReference type="NCBIfam" id="NF002017">
    <property type="entry name" value="PRK00823.1-2"/>
    <property type="match status" value="1"/>
</dbReference>
<dbReference type="GO" id="GO:0006508">
    <property type="term" value="P:proteolysis"/>
    <property type="evidence" value="ECO:0007669"/>
    <property type="project" value="UniProtKB-KW"/>
</dbReference>
<evidence type="ECO:0000256" key="4">
    <source>
        <dbReference type="ARBA" id="ARBA00021735"/>
    </source>
</evidence>
<dbReference type="Proteomes" id="UP001165283">
    <property type="component" value="Unassembled WGS sequence"/>
</dbReference>
<comment type="similarity">
    <text evidence="2">Belongs to the pterin-4-alpha-carbinolamine dehydratase family.</text>
</comment>
<name>A0ABT1A3K3_9PSEU</name>
<protein>
    <recommendedName>
        <fullName evidence="4">Putative pterin-4-alpha-carbinolamine dehydratase</fullName>
        <ecNumber evidence="3">4.2.1.96</ecNumber>
    </recommendedName>
</protein>
<comment type="catalytic activity">
    <reaction evidence="1">
        <text>(4aS,6R)-4a-hydroxy-L-erythro-5,6,7,8-tetrahydrobiopterin = (6R)-L-erythro-6,7-dihydrobiopterin + H2O</text>
        <dbReference type="Rhea" id="RHEA:11920"/>
        <dbReference type="ChEBI" id="CHEBI:15377"/>
        <dbReference type="ChEBI" id="CHEBI:15642"/>
        <dbReference type="ChEBI" id="CHEBI:43120"/>
        <dbReference type="EC" id="4.2.1.96"/>
    </reaction>
</comment>